<dbReference type="EMBL" id="JBBHLL010003430">
    <property type="protein sequence ID" value="KAK7795109.1"/>
    <property type="molecule type" value="Genomic_DNA"/>
</dbReference>
<gene>
    <name evidence="13" type="ORF">U0070_011437</name>
</gene>
<dbReference type="SUPFAM" id="SSF56112">
    <property type="entry name" value="Protein kinase-like (PK-like)"/>
    <property type="match status" value="1"/>
</dbReference>
<dbReference type="EC" id="2.7.11.1" evidence="1"/>
<dbReference type="GO" id="GO:0045719">
    <property type="term" value="P:negative regulation of glycogen biosynthetic process"/>
    <property type="evidence" value="ECO:0007669"/>
    <property type="project" value="TreeGrafter"/>
</dbReference>
<dbReference type="GO" id="GO:0004674">
    <property type="term" value="F:protein serine/threonine kinase activity"/>
    <property type="evidence" value="ECO:0007669"/>
    <property type="project" value="UniProtKB-KW"/>
</dbReference>
<dbReference type="FunFam" id="1.10.510.10:FF:000002">
    <property type="entry name" value="Non-specific serine/threonine protein kinase"/>
    <property type="match status" value="1"/>
</dbReference>
<reference evidence="13 14" key="1">
    <citation type="journal article" date="2023" name="bioRxiv">
        <title>Conserved and derived expression patterns and positive selection on dental genes reveal complex evolutionary context of ever-growing rodent molars.</title>
        <authorList>
            <person name="Calamari Z.T."/>
            <person name="Song A."/>
            <person name="Cohen E."/>
            <person name="Akter M."/>
            <person name="Roy R.D."/>
            <person name="Hallikas O."/>
            <person name="Christensen M.M."/>
            <person name="Li P."/>
            <person name="Marangoni P."/>
            <person name="Jernvall J."/>
            <person name="Klein O.D."/>
        </authorList>
    </citation>
    <scope>NUCLEOTIDE SEQUENCE [LARGE SCALE GENOMIC DNA]</scope>
    <source>
        <strain evidence="13">V071</strain>
    </source>
</reference>
<proteinExistence type="inferred from homology"/>
<dbReference type="Gene3D" id="1.10.8.10">
    <property type="entry name" value="DNA helicase RuvA subunit, C-terminal domain"/>
    <property type="match status" value="1"/>
</dbReference>
<protein>
    <recommendedName>
        <fullName evidence="1">non-specific serine/threonine protein kinase</fullName>
        <ecNumber evidence="1">2.7.11.1</ecNumber>
    </recommendedName>
</protein>
<feature type="domain" description="Protein kinase" evidence="12">
    <location>
        <begin position="1"/>
        <end position="167"/>
    </location>
</feature>
<keyword evidence="14" id="KW-1185">Reference proteome</keyword>
<comment type="catalytic activity">
    <reaction evidence="9">
        <text>L-threonyl-[protein] + ATP = O-phospho-L-threonyl-[protein] + ADP + H(+)</text>
        <dbReference type="Rhea" id="RHEA:46608"/>
        <dbReference type="Rhea" id="RHEA-COMP:11060"/>
        <dbReference type="Rhea" id="RHEA-COMP:11605"/>
        <dbReference type="ChEBI" id="CHEBI:15378"/>
        <dbReference type="ChEBI" id="CHEBI:30013"/>
        <dbReference type="ChEBI" id="CHEBI:30616"/>
        <dbReference type="ChEBI" id="CHEBI:61977"/>
        <dbReference type="ChEBI" id="CHEBI:456216"/>
        <dbReference type="EC" id="2.7.11.1"/>
    </reaction>
</comment>
<dbReference type="PROSITE" id="PS50011">
    <property type="entry name" value="PROTEIN_KINASE_DOM"/>
    <property type="match status" value="1"/>
</dbReference>
<evidence type="ECO:0000256" key="5">
    <source>
        <dbReference type="ARBA" id="ARBA00022777"/>
    </source>
</evidence>
<dbReference type="CDD" id="cd14337">
    <property type="entry name" value="UBA_MARK_Par1"/>
    <property type="match status" value="1"/>
</dbReference>
<evidence type="ECO:0000256" key="6">
    <source>
        <dbReference type="ARBA" id="ARBA00022840"/>
    </source>
</evidence>
<comment type="caution">
    <text evidence="13">The sequence shown here is derived from an EMBL/GenBank/DDBJ whole genome shotgun (WGS) entry which is preliminary data.</text>
</comment>
<evidence type="ECO:0000256" key="7">
    <source>
        <dbReference type="ARBA" id="ARBA00037391"/>
    </source>
</evidence>
<dbReference type="GO" id="GO:0005634">
    <property type="term" value="C:nucleus"/>
    <property type="evidence" value="ECO:0007669"/>
    <property type="project" value="TreeGrafter"/>
</dbReference>
<dbReference type="SMART" id="SM00220">
    <property type="entry name" value="S_TKc"/>
    <property type="match status" value="1"/>
</dbReference>
<dbReference type="GO" id="GO:0005829">
    <property type="term" value="C:cytosol"/>
    <property type="evidence" value="ECO:0007669"/>
    <property type="project" value="TreeGrafter"/>
</dbReference>
<dbReference type="Pfam" id="PF00069">
    <property type="entry name" value="Pkinase"/>
    <property type="match status" value="1"/>
</dbReference>
<dbReference type="PANTHER" id="PTHR24346:SF85">
    <property type="entry name" value="RIKEN CDNA 1810024B03 GENE"/>
    <property type="match status" value="1"/>
</dbReference>
<keyword evidence="6" id="KW-0067">ATP-binding</keyword>
<comment type="similarity">
    <text evidence="8">Belongs to the protein kinase superfamily. CAMK Ser/Thr protein kinase family. Smok subfamily.</text>
</comment>
<comment type="function">
    <text evidence="7">May play a role in sperm motility, especially in the regulation of flagellar function.</text>
</comment>
<evidence type="ECO:0000313" key="14">
    <source>
        <dbReference type="Proteomes" id="UP001488838"/>
    </source>
</evidence>
<evidence type="ECO:0000259" key="12">
    <source>
        <dbReference type="PROSITE" id="PS50011"/>
    </source>
</evidence>
<organism evidence="13 14">
    <name type="scientific">Myodes glareolus</name>
    <name type="common">Bank vole</name>
    <name type="synonym">Clethrionomys glareolus</name>
    <dbReference type="NCBI Taxonomy" id="447135"/>
    <lineage>
        <taxon>Eukaryota</taxon>
        <taxon>Metazoa</taxon>
        <taxon>Chordata</taxon>
        <taxon>Craniata</taxon>
        <taxon>Vertebrata</taxon>
        <taxon>Euteleostomi</taxon>
        <taxon>Mammalia</taxon>
        <taxon>Eutheria</taxon>
        <taxon>Euarchontoglires</taxon>
        <taxon>Glires</taxon>
        <taxon>Rodentia</taxon>
        <taxon>Myomorpha</taxon>
        <taxon>Muroidea</taxon>
        <taxon>Cricetidae</taxon>
        <taxon>Arvicolinae</taxon>
        <taxon>Myodes</taxon>
    </lineage>
</organism>
<evidence type="ECO:0000256" key="4">
    <source>
        <dbReference type="ARBA" id="ARBA00022741"/>
    </source>
</evidence>
<dbReference type="InterPro" id="IPR011009">
    <property type="entry name" value="Kinase-like_dom_sf"/>
</dbReference>
<dbReference type="InterPro" id="IPR000719">
    <property type="entry name" value="Prot_kinase_dom"/>
</dbReference>
<evidence type="ECO:0000256" key="2">
    <source>
        <dbReference type="ARBA" id="ARBA00022527"/>
    </source>
</evidence>
<keyword evidence="2" id="KW-0723">Serine/threonine-protein kinase</keyword>
<evidence type="ECO:0000256" key="9">
    <source>
        <dbReference type="ARBA" id="ARBA00047899"/>
    </source>
</evidence>
<dbReference type="FunFam" id="1.10.8.10:FF:000005">
    <property type="entry name" value="Non-specific serine/threonine protein kinase"/>
    <property type="match status" value="1"/>
</dbReference>
<dbReference type="Proteomes" id="UP001488838">
    <property type="component" value="Unassembled WGS sequence"/>
</dbReference>
<evidence type="ECO:0000313" key="13">
    <source>
        <dbReference type="EMBL" id="KAK7795109.1"/>
    </source>
</evidence>
<feature type="region of interest" description="Disordered" evidence="11">
    <location>
        <begin position="393"/>
        <end position="424"/>
    </location>
</feature>
<dbReference type="AlphaFoldDB" id="A0AAW0GU68"/>
<name>A0AAW0GU68_MYOGA</name>
<dbReference type="PANTHER" id="PTHR24346">
    <property type="entry name" value="MAP/MICROTUBULE AFFINITY-REGULATING KINASE"/>
    <property type="match status" value="1"/>
</dbReference>
<evidence type="ECO:0000256" key="11">
    <source>
        <dbReference type="SAM" id="MobiDB-lite"/>
    </source>
</evidence>
<keyword evidence="5" id="KW-0418">Kinase</keyword>
<keyword evidence="4" id="KW-0547">Nucleotide-binding</keyword>
<dbReference type="GO" id="GO:0005524">
    <property type="term" value="F:ATP binding"/>
    <property type="evidence" value="ECO:0007669"/>
    <property type="project" value="UniProtKB-KW"/>
</dbReference>
<accession>A0AAW0GU68</accession>
<evidence type="ECO:0000256" key="8">
    <source>
        <dbReference type="ARBA" id="ARBA00038181"/>
    </source>
</evidence>
<dbReference type="PROSITE" id="PS00108">
    <property type="entry name" value="PROTEIN_KINASE_ST"/>
    <property type="match status" value="1"/>
</dbReference>
<keyword evidence="3" id="KW-0808">Transferase</keyword>
<dbReference type="GO" id="GO:0035556">
    <property type="term" value="P:intracellular signal transduction"/>
    <property type="evidence" value="ECO:0007669"/>
    <property type="project" value="TreeGrafter"/>
</dbReference>
<comment type="catalytic activity">
    <reaction evidence="10">
        <text>L-seryl-[protein] + ATP = O-phospho-L-seryl-[protein] + ADP + H(+)</text>
        <dbReference type="Rhea" id="RHEA:17989"/>
        <dbReference type="Rhea" id="RHEA-COMP:9863"/>
        <dbReference type="Rhea" id="RHEA-COMP:11604"/>
        <dbReference type="ChEBI" id="CHEBI:15378"/>
        <dbReference type="ChEBI" id="CHEBI:29999"/>
        <dbReference type="ChEBI" id="CHEBI:30616"/>
        <dbReference type="ChEBI" id="CHEBI:83421"/>
        <dbReference type="ChEBI" id="CHEBI:456216"/>
        <dbReference type="EC" id="2.7.11.1"/>
    </reaction>
</comment>
<dbReference type="InterPro" id="IPR008271">
    <property type="entry name" value="Ser/Thr_kinase_AS"/>
</dbReference>
<evidence type="ECO:0000256" key="1">
    <source>
        <dbReference type="ARBA" id="ARBA00012513"/>
    </source>
</evidence>
<evidence type="ECO:0000256" key="3">
    <source>
        <dbReference type="ARBA" id="ARBA00022679"/>
    </source>
</evidence>
<dbReference type="Gene3D" id="1.10.510.10">
    <property type="entry name" value="Transferase(Phosphotransferase) domain 1"/>
    <property type="match status" value="1"/>
</dbReference>
<sequence>MHRIVQFGYLPEEESLRLFKQLVSALKYCHQKGIAHRDLKPQNILVDHKGNIKLSDFSLGTKLIMGQRLAAFCGTLPYCAPELFEGKGYNGFAIDIWSLGVVLYHMSTGCLPFQGNTYTVLKQKIMAGKYSLQFNLSPELWDMIAKLLTVNPGQRPRINDIQSFPWLKHGSEGSSSSFRESADSHPDPTVMVIMGVMGYKRREIKEALQEKKFDQVMATYLILRQQSPWEDSFIKQLKPRHYDQSLDLTRPPMMPKVPMKRGSSVPTLATFNLPPLCENPETGRKYRRRYSMPPTLKCPGEKPAPICRICLHVLEAPFMSSSWGDTESSNTSDGICTLMSSVYAPPETHCNQSSLDVSKADTNNSVIKVSSRNVLSHHAFTEKVQCEKINTPGEKMIPSLPQISPQEELREQPHSMTAAGPRTA</sequence>
<evidence type="ECO:0000256" key="10">
    <source>
        <dbReference type="ARBA" id="ARBA00048679"/>
    </source>
</evidence>